<feature type="region of interest" description="Disordered" evidence="2">
    <location>
        <begin position="154"/>
        <end position="305"/>
    </location>
</feature>
<reference evidence="5 6" key="1">
    <citation type="submission" date="2016-07" db="EMBL/GenBank/DDBJ databases">
        <title>Pervasive Adenine N6-methylation of Active Genes in Fungi.</title>
        <authorList>
            <consortium name="DOE Joint Genome Institute"/>
            <person name="Mondo S.J."/>
            <person name="Dannebaum R.O."/>
            <person name="Kuo R.C."/>
            <person name="Labutti K."/>
            <person name="Haridas S."/>
            <person name="Kuo A."/>
            <person name="Salamov A."/>
            <person name="Ahrendt S.R."/>
            <person name="Lipzen A."/>
            <person name="Sullivan W."/>
            <person name="Andreopoulos W.B."/>
            <person name="Clum A."/>
            <person name="Lindquist E."/>
            <person name="Daum C."/>
            <person name="Ramamoorthy G.K."/>
            <person name="Gryganskyi A."/>
            <person name="Culley D."/>
            <person name="Magnuson J.K."/>
            <person name="James T.Y."/>
            <person name="O'Malley M.A."/>
            <person name="Stajich J.E."/>
            <person name="Spatafora J.W."/>
            <person name="Visel A."/>
            <person name="Grigoriev I.V."/>
        </authorList>
    </citation>
    <scope>NUCLEOTIDE SEQUENCE [LARGE SCALE GENOMIC DNA]</scope>
    <source>
        <strain evidence="5 6">PL171</strain>
    </source>
</reference>
<organism evidence="5 6">
    <name type="scientific">Catenaria anguillulae PL171</name>
    <dbReference type="NCBI Taxonomy" id="765915"/>
    <lineage>
        <taxon>Eukaryota</taxon>
        <taxon>Fungi</taxon>
        <taxon>Fungi incertae sedis</taxon>
        <taxon>Blastocladiomycota</taxon>
        <taxon>Blastocladiomycetes</taxon>
        <taxon>Blastocladiales</taxon>
        <taxon>Catenariaceae</taxon>
        <taxon>Catenaria</taxon>
    </lineage>
</organism>
<dbReference type="OrthoDB" id="406505at2759"/>
<dbReference type="SUPFAM" id="SSF50685">
    <property type="entry name" value="Barwin-like endoglucanases"/>
    <property type="match status" value="1"/>
</dbReference>
<dbReference type="EMBL" id="MCFL01000002">
    <property type="protein sequence ID" value="ORZ41104.1"/>
    <property type="molecule type" value="Genomic_DNA"/>
</dbReference>
<feature type="compositionally biased region" description="Low complexity" evidence="2">
    <location>
        <begin position="289"/>
        <end position="305"/>
    </location>
</feature>
<feature type="compositionally biased region" description="Pro residues" evidence="2">
    <location>
        <begin position="159"/>
        <end position="203"/>
    </location>
</feature>
<protein>
    <submittedName>
        <fullName evidence="5">RlpA-like double-psi beta-barrel-protein domain-containing protein-containing protein</fullName>
    </submittedName>
</protein>
<dbReference type="InterPro" id="IPR051477">
    <property type="entry name" value="Expansin_CellWall"/>
</dbReference>
<dbReference type="Gene3D" id="2.40.40.10">
    <property type="entry name" value="RlpA-like domain"/>
    <property type="match status" value="1"/>
</dbReference>
<dbReference type="InterPro" id="IPR009009">
    <property type="entry name" value="RlpA-like_DPBB"/>
</dbReference>
<dbReference type="AlphaFoldDB" id="A0A1Y2I4H8"/>
<feature type="signal peptide" evidence="3">
    <location>
        <begin position="1"/>
        <end position="24"/>
    </location>
</feature>
<keyword evidence="1 3" id="KW-0732">Signal</keyword>
<feature type="compositionally biased region" description="Basic and acidic residues" evidence="2">
    <location>
        <begin position="232"/>
        <end position="245"/>
    </location>
</feature>
<dbReference type="InterPro" id="IPR036908">
    <property type="entry name" value="RlpA-like_sf"/>
</dbReference>
<proteinExistence type="predicted"/>
<keyword evidence="6" id="KW-1185">Reference proteome</keyword>
<name>A0A1Y2I4H8_9FUNG</name>
<evidence type="ECO:0000313" key="6">
    <source>
        <dbReference type="Proteomes" id="UP000193411"/>
    </source>
</evidence>
<feature type="domain" description="RlpA-like protein double-psi beta-barrel" evidence="4">
    <location>
        <begin position="100"/>
        <end position="147"/>
    </location>
</feature>
<feature type="chain" id="PRO_5012666251" evidence="3">
    <location>
        <begin position="25"/>
        <end position="305"/>
    </location>
</feature>
<evidence type="ECO:0000256" key="3">
    <source>
        <dbReference type="SAM" id="SignalP"/>
    </source>
</evidence>
<gene>
    <name evidence="5" type="ORF">BCR44DRAFT_1457542</name>
</gene>
<feature type="compositionally biased region" description="Basic residues" evidence="2">
    <location>
        <begin position="246"/>
        <end position="255"/>
    </location>
</feature>
<evidence type="ECO:0000259" key="4">
    <source>
        <dbReference type="Pfam" id="PF03330"/>
    </source>
</evidence>
<sequence>MYPLTAATAAILLVAACSSPAADAAPRANFKGAASVAQFSHLAGSGSDSPLLVKRGNRATHYDVGLGACGSTNSNAELVVALNAPQFGNVPGSSPWCGKCIAVTNGKTTAVARVVDKCPGCPDRGLDMSPSLFQHFAELGAGVIDVTWQEVPCGGGAPAPAPEPKPAPAPAPAPPQEEPKPAPAPARPEPQPVAAPSPSPAAPAPAQENEWKLGTPAIFKAPEPKATPAPSEPKKEEPKKEEPRRRSPSRSRPRPRNASPIPCTLRPTRVIWALSRPTNPPWTRQRAATSLSTPSVSSTCRSSST</sequence>
<comment type="caution">
    <text evidence="5">The sequence shown here is derived from an EMBL/GenBank/DDBJ whole genome shotgun (WGS) entry which is preliminary data.</text>
</comment>
<evidence type="ECO:0000313" key="5">
    <source>
        <dbReference type="EMBL" id="ORZ41104.1"/>
    </source>
</evidence>
<dbReference type="Proteomes" id="UP000193411">
    <property type="component" value="Unassembled WGS sequence"/>
</dbReference>
<evidence type="ECO:0000256" key="1">
    <source>
        <dbReference type="ARBA" id="ARBA00022729"/>
    </source>
</evidence>
<dbReference type="PANTHER" id="PTHR31836:SF28">
    <property type="entry name" value="SRCR DOMAIN-CONTAINING PROTEIN-RELATED"/>
    <property type="match status" value="1"/>
</dbReference>
<accession>A0A1Y2I4H8</accession>
<dbReference type="CDD" id="cd22191">
    <property type="entry name" value="DPBB_RlpA_EXP_N-like"/>
    <property type="match status" value="1"/>
</dbReference>
<evidence type="ECO:0000256" key="2">
    <source>
        <dbReference type="SAM" id="MobiDB-lite"/>
    </source>
</evidence>
<dbReference type="PANTHER" id="PTHR31836">
    <property type="match status" value="1"/>
</dbReference>
<dbReference type="Pfam" id="PF03330">
    <property type="entry name" value="DPBB_1"/>
    <property type="match status" value="1"/>
</dbReference>